<reference evidence="1" key="3">
    <citation type="submission" date="2021-08" db="EMBL/GenBank/DDBJ databases">
        <authorList>
            <person name="Tani A."/>
            <person name="Ola A."/>
            <person name="Ogura Y."/>
            <person name="Katsura K."/>
            <person name="Hayashi T."/>
        </authorList>
    </citation>
    <scope>NUCLEOTIDE SEQUENCE</scope>
    <source>
        <strain evidence="1">DSM 22415</strain>
    </source>
</reference>
<reference evidence="2 3" key="1">
    <citation type="submission" date="2019-06" db="EMBL/GenBank/DDBJ databases">
        <authorList>
            <person name="Rodrigo-Torres L."/>
            <person name="Arahal R. D."/>
            <person name="Lucena T."/>
        </authorList>
    </citation>
    <scope>NUCLEOTIDE SEQUENCE [LARGE SCALE GENOMIC DNA]</scope>
    <source>
        <strain evidence="2 3">SW08-7</strain>
    </source>
</reference>
<evidence type="ECO:0000313" key="3">
    <source>
        <dbReference type="Proteomes" id="UP000401717"/>
    </source>
</evidence>
<evidence type="ECO:0000313" key="4">
    <source>
        <dbReference type="Proteomes" id="UP001055303"/>
    </source>
</evidence>
<accession>A0A564FUB5</accession>
<dbReference type="EMBL" id="CABFVH010000006">
    <property type="protein sequence ID" value="VUF11759.1"/>
    <property type="molecule type" value="Genomic_DNA"/>
</dbReference>
<keyword evidence="4" id="KW-1185">Reference proteome</keyword>
<dbReference type="Proteomes" id="UP001055303">
    <property type="component" value="Unassembled WGS sequence"/>
</dbReference>
<gene>
    <name evidence="1" type="ORF">IFDJLNFL_2630</name>
    <name evidence="2" type="ORF">MTDSW087_01443</name>
</gene>
<evidence type="ECO:0000313" key="1">
    <source>
        <dbReference type="EMBL" id="GJD56733.1"/>
    </source>
</evidence>
<protein>
    <submittedName>
        <fullName evidence="2">Uncharacterized protein</fullName>
    </submittedName>
</protein>
<dbReference type="Proteomes" id="UP000401717">
    <property type="component" value="Unassembled WGS sequence"/>
</dbReference>
<dbReference type="RefSeq" id="WP_144762224.1">
    <property type="nucleotide sequence ID" value="NZ_BPQI01000072.1"/>
</dbReference>
<dbReference type="OrthoDB" id="9816424at2"/>
<dbReference type="EMBL" id="BPQI01000072">
    <property type="protein sequence ID" value="GJD56733.1"/>
    <property type="molecule type" value="Genomic_DNA"/>
</dbReference>
<evidence type="ECO:0000313" key="2">
    <source>
        <dbReference type="EMBL" id="VUF11759.1"/>
    </source>
</evidence>
<organism evidence="2 3">
    <name type="scientific">Methylobacterium dankookense</name>
    <dbReference type="NCBI Taxonomy" id="560405"/>
    <lineage>
        <taxon>Bacteria</taxon>
        <taxon>Pseudomonadati</taxon>
        <taxon>Pseudomonadota</taxon>
        <taxon>Alphaproteobacteria</taxon>
        <taxon>Hyphomicrobiales</taxon>
        <taxon>Methylobacteriaceae</taxon>
        <taxon>Methylobacterium</taxon>
    </lineage>
</organism>
<proteinExistence type="predicted"/>
<dbReference type="AlphaFoldDB" id="A0A564FUB5"/>
<name>A0A564FUB5_9HYPH</name>
<reference evidence="1" key="2">
    <citation type="journal article" date="2021" name="Front. Microbiol.">
        <title>Comprehensive Comparative Genomics and Phenotyping of Methylobacterium Species.</title>
        <authorList>
            <person name="Alessa O."/>
            <person name="Ogura Y."/>
            <person name="Fujitani Y."/>
            <person name="Takami H."/>
            <person name="Hayashi T."/>
            <person name="Sahin N."/>
            <person name="Tani A."/>
        </authorList>
    </citation>
    <scope>NUCLEOTIDE SEQUENCE</scope>
    <source>
        <strain evidence="1">DSM 22415</strain>
    </source>
</reference>
<sequence length="252" mass="28623">MFFKKQNRFQLFDEKYYTDSYPDVKESGLDPHGHFLRIGAGEKRNPCAVFDTEYYLSQVGSVPGDPTEHYQTHGIAMGAEPHPSFDRAWYLENNPDVVADGADPLWHYFRYGRAEGRKPGPVWRLHFAGAKRPLWRLANQRLARRALRLRFGHGDIAQPTEHHAVYGFAVYMTPAQVSRFGKERNRYQDDLRAEAELRPNIVIILSNVSLSSASGDRVEAKYDSGHVFSLKPSASSQVCDLGGGKISLDHHY</sequence>